<dbReference type="RefSeq" id="WP_135083576.1">
    <property type="nucleotide sequence ID" value="NZ_SPDV01000003.1"/>
</dbReference>
<name>A0A4Y8ZWS2_9SPHN</name>
<evidence type="ECO:0000313" key="6">
    <source>
        <dbReference type="EMBL" id="TFI59822.1"/>
    </source>
</evidence>
<dbReference type="FunFam" id="3.30.830.10:FF:000008">
    <property type="entry name" value="Mitochondrial-processing peptidase subunit beta"/>
    <property type="match status" value="1"/>
</dbReference>
<comment type="caution">
    <text evidence="6">The sequence shown here is derived from an EMBL/GenBank/DDBJ whole genome shotgun (WGS) entry which is preliminary data.</text>
</comment>
<feature type="domain" description="Peptidase M16 N-terminal" evidence="4">
    <location>
        <begin position="11"/>
        <end position="158"/>
    </location>
</feature>
<evidence type="ECO:0000259" key="4">
    <source>
        <dbReference type="Pfam" id="PF00675"/>
    </source>
</evidence>
<dbReference type="PANTHER" id="PTHR11851:SF49">
    <property type="entry name" value="MITOCHONDRIAL-PROCESSING PEPTIDASE SUBUNIT ALPHA"/>
    <property type="match status" value="1"/>
</dbReference>
<sequence>MKLTTLPNGLRVASREMPGIETAAVGLYAETGSRNEPARLNGIAHLFEHMVFKGAGGRSAREISEAIEDVGGDLNACTDRETTSFTASVMAEHLPLGVELIADLVQRPHFNADELEREKDVVLQELGEARDTPNDIIFDDLQSAAYADQPLGRSVLGTEETIDAVAVSDLDDWRQIHYRAGSLTLVAAGKVDHERLVDLAVSRFGGLAAGTGGAPEPARFTGGDRVGRASSDQAHLALGFGAPGQTDPDYYAARLFSDAVGGGMSSRLFQQLREERGLAYSVYSLLQPWAETGLFSIYAATARRQSAAAAQLIEEVLADAAETITERELQRVRTQAKAGLLMSLESPWGQAHYVARQIQTYGRLVKPADVIADVERVDLDQIRAAGRKMLSGPRARATIGFPAVRAA</sequence>
<evidence type="ECO:0000256" key="1">
    <source>
        <dbReference type="ARBA" id="ARBA00001947"/>
    </source>
</evidence>
<dbReference type="SUPFAM" id="SSF63411">
    <property type="entry name" value="LuxS/MPP-like metallohydrolase"/>
    <property type="match status" value="2"/>
</dbReference>
<dbReference type="Gene3D" id="3.30.830.10">
    <property type="entry name" value="Metalloenzyme, LuxS/M16 peptidase-like"/>
    <property type="match status" value="2"/>
</dbReference>
<evidence type="ECO:0000256" key="3">
    <source>
        <dbReference type="ARBA" id="ARBA00023049"/>
    </source>
</evidence>
<organism evidence="6 7">
    <name type="scientific">Sphingomonas parva</name>
    <dbReference type="NCBI Taxonomy" id="2555898"/>
    <lineage>
        <taxon>Bacteria</taxon>
        <taxon>Pseudomonadati</taxon>
        <taxon>Pseudomonadota</taxon>
        <taxon>Alphaproteobacteria</taxon>
        <taxon>Sphingomonadales</taxon>
        <taxon>Sphingomonadaceae</taxon>
        <taxon>Sphingomonas</taxon>
    </lineage>
</organism>
<accession>A0A4Y8ZWS2</accession>
<comment type="cofactor">
    <cofactor evidence="1">
        <name>Zn(2+)</name>
        <dbReference type="ChEBI" id="CHEBI:29105"/>
    </cofactor>
</comment>
<protein>
    <submittedName>
        <fullName evidence="6">Insulinase family protein</fullName>
    </submittedName>
</protein>
<keyword evidence="7" id="KW-1185">Reference proteome</keyword>
<dbReference type="AlphaFoldDB" id="A0A4Y8ZWS2"/>
<dbReference type="InterPro" id="IPR011249">
    <property type="entry name" value="Metalloenz_LuxS/M16"/>
</dbReference>
<keyword evidence="3" id="KW-0482">Metalloprotease</keyword>
<keyword evidence="3" id="KW-0645">Protease</keyword>
<evidence type="ECO:0000313" key="7">
    <source>
        <dbReference type="Proteomes" id="UP000298213"/>
    </source>
</evidence>
<dbReference type="EMBL" id="SPDV01000003">
    <property type="protein sequence ID" value="TFI59822.1"/>
    <property type="molecule type" value="Genomic_DNA"/>
</dbReference>
<feature type="domain" description="Peptidase M16 C-terminal" evidence="5">
    <location>
        <begin position="168"/>
        <end position="335"/>
    </location>
</feature>
<dbReference type="Pfam" id="PF00675">
    <property type="entry name" value="Peptidase_M16"/>
    <property type="match status" value="1"/>
</dbReference>
<dbReference type="InterPro" id="IPR050361">
    <property type="entry name" value="MPP/UQCRC_Complex"/>
</dbReference>
<dbReference type="OrthoDB" id="9811314at2"/>
<dbReference type="Pfam" id="PF05193">
    <property type="entry name" value="Peptidase_M16_C"/>
    <property type="match status" value="1"/>
</dbReference>
<dbReference type="GO" id="GO:0008237">
    <property type="term" value="F:metallopeptidase activity"/>
    <property type="evidence" value="ECO:0007669"/>
    <property type="project" value="UniProtKB-KW"/>
</dbReference>
<dbReference type="GO" id="GO:0046872">
    <property type="term" value="F:metal ion binding"/>
    <property type="evidence" value="ECO:0007669"/>
    <property type="project" value="InterPro"/>
</dbReference>
<gene>
    <name evidence="6" type="ORF">E2493_03030</name>
</gene>
<reference evidence="6 7" key="1">
    <citation type="submission" date="2019-03" db="EMBL/GenBank/DDBJ databases">
        <title>Genome sequence of Sphingomonas sp. 17J27-24.</title>
        <authorList>
            <person name="Kim M."/>
            <person name="Maeng S."/>
            <person name="Sathiyaraj S."/>
        </authorList>
    </citation>
    <scope>NUCLEOTIDE SEQUENCE [LARGE SCALE GENOMIC DNA]</scope>
    <source>
        <strain evidence="6 7">17J27-24</strain>
    </source>
</reference>
<comment type="similarity">
    <text evidence="2">Belongs to the peptidase M16 family.</text>
</comment>
<evidence type="ECO:0000259" key="5">
    <source>
        <dbReference type="Pfam" id="PF05193"/>
    </source>
</evidence>
<dbReference type="Proteomes" id="UP000298213">
    <property type="component" value="Unassembled WGS sequence"/>
</dbReference>
<proteinExistence type="inferred from homology"/>
<evidence type="ECO:0000256" key="2">
    <source>
        <dbReference type="ARBA" id="ARBA00007261"/>
    </source>
</evidence>
<dbReference type="InterPro" id="IPR011765">
    <property type="entry name" value="Pept_M16_N"/>
</dbReference>
<keyword evidence="3" id="KW-0378">Hydrolase</keyword>
<dbReference type="InterPro" id="IPR007863">
    <property type="entry name" value="Peptidase_M16_C"/>
</dbReference>
<dbReference type="PANTHER" id="PTHR11851">
    <property type="entry name" value="METALLOPROTEASE"/>
    <property type="match status" value="1"/>
</dbReference>